<reference evidence="1" key="1">
    <citation type="submission" date="2020-07" db="EMBL/GenBank/DDBJ databases">
        <authorList>
            <person name="Nazaruddin N."/>
        </authorList>
    </citation>
    <scope>NUCLEOTIDE SEQUENCE</scope>
</reference>
<evidence type="ECO:0000313" key="2">
    <source>
        <dbReference type="Proteomes" id="UP000752696"/>
    </source>
</evidence>
<dbReference type="PANTHER" id="PTHR47331">
    <property type="entry name" value="PHD-TYPE DOMAIN-CONTAINING PROTEIN"/>
    <property type="match status" value="1"/>
</dbReference>
<dbReference type="AlphaFoldDB" id="A0A6V7H142"/>
<evidence type="ECO:0000313" key="1">
    <source>
        <dbReference type="EMBL" id="CAD1471352.1"/>
    </source>
</evidence>
<dbReference type="OrthoDB" id="7994850at2759"/>
<protein>
    <submittedName>
        <fullName evidence="1">Uncharacterized protein</fullName>
    </submittedName>
</protein>
<dbReference type="PANTHER" id="PTHR47331:SF5">
    <property type="entry name" value="RIBONUCLEASE H"/>
    <property type="match status" value="1"/>
</dbReference>
<proteinExistence type="predicted"/>
<organism evidence="1 2">
    <name type="scientific">Heterotrigona itama</name>
    <dbReference type="NCBI Taxonomy" id="395501"/>
    <lineage>
        <taxon>Eukaryota</taxon>
        <taxon>Metazoa</taxon>
        <taxon>Ecdysozoa</taxon>
        <taxon>Arthropoda</taxon>
        <taxon>Hexapoda</taxon>
        <taxon>Insecta</taxon>
        <taxon>Pterygota</taxon>
        <taxon>Neoptera</taxon>
        <taxon>Endopterygota</taxon>
        <taxon>Hymenoptera</taxon>
        <taxon>Apocrita</taxon>
        <taxon>Aculeata</taxon>
        <taxon>Apoidea</taxon>
        <taxon>Anthophila</taxon>
        <taxon>Apidae</taxon>
        <taxon>Heterotrigona</taxon>
    </lineage>
</organism>
<keyword evidence="2" id="KW-1185">Reference proteome</keyword>
<dbReference type="EMBL" id="CAJDYZ010004397">
    <property type="protein sequence ID" value="CAD1471352.1"/>
    <property type="molecule type" value="Genomic_DNA"/>
</dbReference>
<name>A0A6V7H142_9HYME</name>
<sequence>MPTYTELLEFLEKRADCGVEIKQKIPIKQSGSDRTRPSRQGTFVTKNQLQCSVCEDTYGIWACQMFRDKGVSDRIIIVKDASICTNCLRDSHTIEQCQSGSCRWELTLKDKEMPTYTELLEFLEKRADCGVEIKKKIPIKQSGSDRTRPSRQGTFVTKNQPQCPVCEDTHGVWACQRFRDKGVSDRITIVKNALICTNCLRDNHTIEQCQS</sequence>
<gene>
    <name evidence="1" type="ORF">MHI_LOCUS228981</name>
</gene>
<feature type="non-terminal residue" evidence="1">
    <location>
        <position position="1"/>
    </location>
</feature>
<accession>A0A6V7H142</accession>
<dbReference type="Proteomes" id="UP000752696">
    <property type="component" value="Unassembled WGS sequence"/>
</dbReference>
<comment type="caution">
    <text evidence="1">The sequence shown here is derived from an EMBL/GenBank/DDBJ whole genome shotgun (WGS) entry which is preliminary data.</text>
</comment>